<feature type="domain" description="UspA" evidence="2">
    <location>
        <begin position="1"/>
        <end position="141"/>
    </location>
</feature>
<evidence type="ECO:0000259" key="2">
    <source>
        <dbReference type="Pfam" id="PF00582"/>
    </source>
</evidence>
<dbReference type="Proteomes" id="UP000664096">
    <property type="component" value="Unassembled WGS sequence"/>
</dbReference>
<comment type="caution">
    <text evidence="3">The sequence shown here is derived from an EMBL/GenBank/DDBJ whole genome shotgun (WGS) entry which is preliminary data.</text>
</comment>
<dbReference type="SUPFAM" id="SSF52402">
    <property type="entry name" value="Adenine nucleotide alpha hydrolases-like"/>
    <property type="match status" value="1"/>
</dbReference>
<dbReference type="PRINTS" id="PR01438">
    <property type="entry name" value="UNVRSLSTRESS"/>
</dbReference>
<dbReference type="InterPro" id="IPR006016">
    <property type="entry name" value="UspA"/>
</dbReference>
<evidence type="ECO:0000313" key="4">
    <source>
        <dbReference type="Proteomes" id="UP000664096"/>
    </source>
</evidence>
<protein>
    <submittedName>
        <fullName evidence="3">Universal stress protein</fullName>
    </submittedName>
</protein>
<dbReference type="EMBL" id="JAEKJZ010000003">
    <property type="protein sequence ID" value="MBN9672131.1"/>
    <property type="molecule type" value="Genomic_DNA"/>
</dbReference>
<proteinExistence type="inferred from homology"/>
<dbReference type="Gene3D" id="3.40.50.620">
    <property type="entry name" value="HUPs"/>
    <property type="match status" value="1"/>
</dbReference>
<reference evidence="3" key="1">
    <citation type="submission" date="2020-12" db="EMBL/GenBank/DDBJ databases">
        <title>Oil enriched cultivation method for isolating marine PHA-producing bacteria.</title>
        <authorList>
            <person name="Zheng W."/>
            <person name="Yu S."/>
            <person name="Huang Y."/>
        </authorList>
    </citation>
    <scope>NUCLEOTIDE SEQUENCE</scope>
    <source>
        <strain evidence="3">SY-2-12</strain>
    </source>
</reference>
<dbReference type="RefSeq" id="WP_207141958.1">
    <property type="nucleotide sequence ID" value="NZ_JAEKJZ010000003.1"/>
</dbReference>
<evidence type="ECO:0000313" key="3">
    <source>
        <dbReference type="EMBL" id="MBN9672131.1"/>
    </source>
</evidence>
<organism evidence="3 4">
    <name type="scientific">Roseibium aggregatum</name>
    <dbReference type="NCBI Taxonomy" id="187304"/>
    <lineage>
        <taxon>Bacteria</taxon>
        <taxon>Pseudomonadati</taxon>
        <taxon>Pseudomonadota</taxon>
        <taxon>Alphaproteobacteria</taxon>
        <taxon>Hyphomicrobiales</taxon>
        <taxon>Stappiaceae</taxon>
        <taxon>Roseibium</taxon>
    </lineage>
</organism>
<dbReference type="InterPro" id="IPR006015">
    <property type="entry name" value="Universal_stress_UspA"/>
</dbReference>
<dbReference type="InterPro" id="IPR014729">
    <property type="entry name" value="Rossmann-like_a/b/a_fold"/>
</dbReference>
<sequence length="141" mass="15610">MYSSILFPVDLEHERSWKDALPVVKKLAHALDAKVHVLTVVADVRGTMAAQFLPDNFEDKVVKEAKQRLTAFIQEHMDGLAEVDGYVATGRPYKEIVANAEKLGCDLIIMASHKPGVLDHLIGPNADKVIRHSKLSVMVVK</sequence>
<accession>A0A939J1G9</accession>
<dbReference type="Pfam" id="PF00582">
    <property type="entry name" value="Usp"/>
    <property type="match status" value="1"/>
</dbReference>
<evidence type="ECO:0000256" key="1">
    <source>
        <dbReference type="ARBA" id="ARBA00008791"/>
    </source>
</evidence>
<comment type="similarity">
    <text evidence="1">Belongs to the universal stress protein A family.</text>
</comment>
<dbReference type="CDD" id="cd00293">
    <property type="entry name" value="USP-like"/>
    <property type="match status" value="1"/>
</dbReference>
<gene>
    <name evidence="3" type="ORF">JF539_17395</name>
</gene>
<dbReference type="PANTHER" id="PTHR46268">
    <property type="entry name" value="STRESS RESPONSE PROTEIN NHAX"/>
    <property type="match status" value="1"/>
</dbReference>
<dbReference type="AlphaFoldDB" id="A0A939J1G9"/>
<name>A0A939J1G9_9HYPH</name>
<dbReference type="PANTHER" id="PTHR46268:SF6">
    <property type="entry name" value="UNIVERSAL STRESS PROTEIN UP12"/>
    <property type="match status" value="1"/>
</dbReference>